<reference evidence="1" key="1">
    <citation type="submission" date="2022-06" db="EMBL/GenBank/DDBJ databases">
        <title>Isolation and Genomics of Futiania mangrovii gen. nov., sp. nov., a Rare and Metabolically-versatile member in the Class Alphaproteobacteria.</title>
        <authorList>
            <person name="Liu L."/>
            <person name="Huang W.-C."/>
            <person name="Pan J."/>
            <person name="Li J."/>
            <person name="Huang Y."/>
            <person name="Du H."/>
            <person name="Liu Y."/>
            <person name="Li M."/>
        </authorList>
    </citation>
    <scope>NUCLEOTIDE SEQUENCE</scope>
    <source>
        <strain evidence="1">FT118</strain>
    </source>
</reference>
<dbReference type="AlphaFoldDB" id="A0A9J6PIQ6"/>
<evidence type="ECO:0000313" key="1">
    <source>
        <dbReference type="EMBL" id="MCP1335962.1"/>
    </source>
</evidence>
<protein>
    <submittedName>
        <fullName evidence="1">Uncharacterized protein</fullName>
    </submittedName>
</protein>
<name>A0A9J6PIQ6_9PROT</name>
<sequence length="311" mass="31797">MYDLHSTQPVFVPIQADDLPGAFSLDPDAAGTGGATSAGGGLQIASSGTAAGAGLIAANTSPPFVDQDIAFPPALNPSVDAIFGAGYTAGLPGGTAGLSYGDYFQQWKPSTDFGTAGLNQATGQAAAFVNLDAMPQLAQITGLSVQQATDLAASNEVAAKLVYGDPNLPNDDVTVEVIAEAVTWHAGNTQFDGRYTPVGLNNIIIGAFSPNANAGYREFAEIAIPALGQYALDNGLGVGTVEERGQDFLQLLAGAAVMPNGQYNSSNMTWDNLTSYVENLQGVDDGEAFVRGMGQALGAAFAQAAQQRIGN</sequence>
<accession>A0A9J6PIQ6</accession>
<proteinExistence type="predicted"/>
<dbReference type="RefSeq" id="WP_269331884.1">
    <property type="nucleotide sequence ID" value="NZ_JAMZFT010000001.1"/>
</dbReference>
<dbReference type="Proteomes" id="UP001055804">
    <property type="component" value="Unassembled WGS sequence"/>
</dbReference>
<keyword evidence="2" id="KW-1185">Reference proteome</keyword>
<dbReference type="EMBL" id="JAMZFT010000001">
    <property type="protein sequence ID" value="MCP1335962.1"/>
    <property type="molecule type" value="Genomic_DNA"/>
</dbReference>
<evidence type="ECO:0000313" key="2">
    <source>
        <dbReference type="Proteomes" id="UP001055804"/>
    </source>
</evidence>
<organism evidence="1 2">
    <name type="scientific">Futiania mangrovi</name>
    <dbReference type="NCBI Taxonomy" id="2959716"/>
    <lineage>
        <taxon>Bacteria</taxon>
        <taxon>Pseudomonadati</taxon>
        <taxon>Pseudomonadota</taxon>
        <taxon>Alphaproteobacteria</taxon>
        <taxon>Futianiales</taxon>
        <taxon>Futianiaceae</taxon>
        <taxon>Futiania</taxon>
    </lineage>
</organism>
<gene>
    <name evidence="1" type="ORF">NJQ99_06025</name>
</gene>
<comment type="caution">
    <text evidence="1">The sequence shown here is derived from an EMBL/GenBank/DDBJ whole genome shotgun (WGS) entry which is preliminary data.</text>
</comment>